<reference evidence="2" key="1">
    <citation type="submission" date="2022-01" db="EMBL/GenBank/DDBJ databases">
        <title>Genome-Based Taxonomic Classification of the Phylum Actinobacteria.</title>
        <authorList>
            <person name="Gao Y."/>
        </authorList>
    </citation>
    <scope>NUCLEOTIDE SEQUENCE</scope>
    <source>
        <strain evidence="2">KLBMP 8922</strain>
    </source>
</reference>
<accession>A0AA41Q5I4</accession>
<evidence type="ECO:0000313" key="3">
    <source>
        <dbReference type="Proteomes" id="UP001165378"/>
    </source>
</evidence>
<name>A0AA41Q5I4_9ACTN</name>
<dbReference type="AlphaFoldDB" id="A0AA41Q5I4"/>
<evidence type="ECO:0000313" key="2">
    <source>
        <dbReference type="EMBL" id="MCF2531963.1"/>
    </source>
</evidence>
<proteinExistence type="predicted"/>
<dbReference type="EMBL" id="JAKFHA010000028">
    <property type="protein sequence ID" value="MCF2531963.1"/>
    <property type="molecule type" value="Genomic_DNA"/>
</dbReference>
<sequence length="168" mass="18266">MHSFLLVQGSNMSGSVLTEYAEVHRSTAAAESGIRDYVRSGGGFELTASAGQELSLRVYQQGVLVAEHDLMQALRLRIPGFAEMGFDDDYEHTGGAPEPDSDADGIDDPDLLADMRVEAMLDHYDEVGVRVEWDTVDIPELNAPLLPDGQSVTVDGWTLTSGPNWRQG</sequence>
<comment type="caution">
    <text evidence="2">The sequence shown here is derived from an EMBL/GenBank/DDBJ whole genome shotgun (WGS) entry which is preliminary data.</text>
</comment>
<feature type="region of interest" description="Disordered" evidence="1">
    <location>
        <begin position="88"/>
        <end position="108"/>
    </location>
</feature>
<gene>
    <name evidence="2" type="ORF">LZ495_32770</name>
</gene>
<protein>
    <submittedName>
        <fullName evidence="2">Uncharacterized protein</fullName>
    </submittedName>
</protein>
<organism evidence="2 3">
    <name type="scientific">Yinghuangia soli</name>
    <dbReference type="NCBI Taxonomy" id="2908204"/>
    <lineage>
        <taxon>Bacteria</taxon>
        <taxon>Bacillati</taxon>
        <taxon>Actinomycetota</taxon>
        <taxon>Actinomycetes</taxon>
        <taxon>Kitasatosporales</taxon>
        <taxon>Streptomycetaceae</taxon>
        <taxon>Yinghuangia</taxon>
    </lineage>
</organism>
<keyword evidence="3" id="KW-1185">Reference proteome</keyword>
<dbReference type="RefSeq" id="WP_235056680.1">
    <property type="nucleotide sequence ID" value="NZ_JAKFHA010000028.1"/>
</dbReference>
<feature type="compositionally biased region" description="Acidic residues" evidence="1">
    <location>
        <begin position="99"/>
        <end position="108"/>
    </location>
</feature>
<evidence type="ECO:0000256" key="1">
    <source>
        <dbReference type="SAM" id="MobiDB-lite"/>
    </source>
</evidence>
<dbReference type="Proteomes" id="UP001165378">
    <property type="component" value="Unassembled WGS sequence"/>
</dbReference>